<proteinExistence type="inferred from homology"/>
<dbReference type="InterPro" id="IPR039198">
    <property type="entry name" value="Srl3/Whi5"/>
</dbReference>
<evidence type="ECO:0000313" key="10">
    <source>
        <dbReference type="EMBL" id="EJF59320.1"/>
    </source>
</evidence>
<dbReference type="KEGG" id="dsq:DICSQDRAFT_181998"/>
<dbReference type="OrthoDB" id="2359117at2759"/>
<feature type="compositionally biased region" description="Low complexity" evidence="9">
    <location>
        <begin position="232"/>
        <end position="253"/>
    </location>
</feature>
<dbReference type="PANTHER" id="PTHR28246:SF1">
    <property type="entry name" value="G1-SPECIFIC TRANSCRIPTIONAL REPRESSOR WHI5-RELATED"/>
    <property type="match status" value="1"/>
</dbReference>
<reference evidence="10 11" key="1">
    <citation type="journal article" date="2012" name="Science">
        <title>The Paleozoic origin of enzymatic lignin decomposition reconstructed from 31 fungal genomes.</title>
        <authorList>
            <person name="Floudas D."/>
            <person name="Binder M."/>
            <person name="Riley R."/>
            <person name="Barry K."/>
            <person name="Blanchette R.A."/>
            <person name="Henrissat B."/>
            <person name="Martinez A.T."/>
            <person name="Otillar R."/>
            <person name="Spatafora J.W."/>
            <person name="Yadav J.S."/>
            <person name="Aerts A."/>
            <person name="Benoit I."/>
            <person name="Boyd A."/>
            <person name="Carlson A."/>
            <person name="Copeland A."/>
            <person name="Coutinho P.M."/>
            <person name="de Vries R.P."/>
            <person name="Ferreira P."/>
            <person name="Findley K."/>
            <person name="Foster B."/>
            <person name="Gaskell J."/>
            <person name="Glotzer D."/>
            <person name="Gorecki P."/>
            <person name="Heitman J."/>
            <person name="Hesse C."/>
            <person name="Hori C."/>
            <person name="Igarashi K."/>
            <person name="Jurgens J.A."/>
            <person name="Kallen N."/>
            <person name="Kersten P."/>
            <person name="Kohler A."/>
            <person name="Kuees U."/>
            <person name="Kumar T.K.A."/>
            <person name="Kuo A."/>
            <person name="LaButti K."/>
            <person name="Larrondo L.F."/>
            <person name="Lindquist E."/>
            <person name="Ling A."/>
            <person name="Lombard V."/>
            <person name="Lucas S."/>
            <person name="Lundell T."/>
            <person name="Martin R."/>
            <person name="McLaughlin D.J."/>
            <person name="Morgenstern I."/>
            <person name="Morin E."/>
            <person name="Murat C."/>
            <person name="Nagy L.G."/>
            <person name="Nolan M."/>
            <person name="Ohm R.A."/>
            <person name="Patyshakuliyeva A."/>
            <person name="Rokas A."/>
            <person name="Ruiz-Duenas F.J."/>
            <person name="Sabat G."/>
            <person name="Salamov A."/>
            <person name="Samejima M."/>
            <person name="Schmutz J."/>
            <person name="Slot J.C."/>
            <person name="St John F."/>
            <person name="Stenlid J."/>
            <person name="Sun H."/>
            <person name="Sun S."/>
            <person name="Syed K."/>
            <person name="Tsang A."/>
            <person name="Wiebenga A."/>
            <person name="Young D."/>
            <person name="Pisabarro A."/>
            <person name="Eastwood D.C."/>
            <person name="Martin F."/>
            <person name="Cullen D."/>
            <person name="Grigoriev I.V."/>
            <person name="Hibbett D.S."/>
        </authorList>
    </citation>
    <scope>NUCLEOTIDE SEQUENCE [LARGE SCALE GENOMIC DNA]</scope>
    <source>
        <strain evidence="10 11">LYAD-421 SS1</strain>
    </source>
</reference>
<evidence type="ECO:0000256" key="4">
    <source>
        <dbReference type="ARBA" id="ARBA00022490"/>
    </source>
</evidence>
<dbReference type="GO" id="GO:0003712">
    <property type="term" value="F:transcription coregulator activity"/>
    <property type="evidence" value="ECO:0007669"/>
    <property type="project" value="TreeGrafter"/>
</dbReference>
<feature type="compositionally biased region" description="Basic and acidic residues" evidence="9">
    <location>
        <begin position="20"/>
        <end position="30"/>
    </location>
</feature>
<evidence type="ECO:0000256" key="1">
    <source>
        <dbReference type="ARBA" id="ARBA00004123"/>
    </source>
</evidence>
<dbReference type="GO" id="GO:0000082">
    <property type="term" value="P:G1/S transition of mitotic cell cycle"/>
    <property type="evidence" value="ECO:0007669"/>
    <property type="project" value="InterPro"/>
</dbReference>
<protein>
    <submittedName>
        <fullName evidence="10">Uncharacterized protein</fullName>
    </submittedName>
</protein>
<evidence type="ECO:0000256" key="5">
    <source>
        <dbReference type="ARBA" id="ARBA00022491"/>
    </source>
</evidence>
<dbReference type="EMBL" id="JH719425">
    <property type="protein sequence ID" value="EJF59320.1"/>
    <property type="molecule type" value="Genomic_DNA"/>
</dbReference>
<evidence type="ECO:0000256" key="2">
    <source>
        <dbReference type="ARBA" id="ARBA00004496"/>
    </source>
</evidence>
<dbReference type="AlphaFoldDB" id="R7SU95"/>
<dbReference type="RefSeq" id="XP_007367903.1">
    <property type="nucleotide sequence ID" value="XM_007367841.1"/>
</dbReference>
<keyword evidence="8" id="KW-0539">Nucleus</keyword>
<dbReference type="Proteomes" id="UP000053319">
    <property type="component" value="Unassembled WGS sequence"/>
</dbReference>
<comment type="subcellular location">
    <subcellularLocation>
        <location evidence="2">Cytoplasm</location>
    </subcellularLocation>
    <subcellularLocation>
        <location evidence="1">Nucleus</location>
    </subcellularLocation>
</comment>
<feature type="region of interest" description="Disordered" evidence="9">
    <location>
        <begin position="84"/>
        <end position="188"/>
    </location>
</feature>
<feature type="region of interest" description="Disordered" evidence="9">
    <location>
        <begin position="214"/>
        <end position="273"/>
    </location>
</feature>
<sequence>MAESAMLSALPTPDHKRRKSEAEAGHVKAERAKGVAADKAKANYLSGQLRLRLQYAKLKVEHGWQRQTLSEVENLYFRHTHLTRPYPVISPGGRRNGRTLSSNSFSTAATQQENVPSTSTSQNGNGSVPSPSVPASAGSNVAPRLNGTLSGTSSSLSADPSITLSVPSTPTAHTNRTTPLAPHVGFGNSMTRYPISRSDSTATVIMESTPSLYPASHAIPNARRNTGHAPMPSQLSAASSSSTLQATPSSQTLASNNSFHEPFDPMQPTEHVDSQLAALRSMITASSSHPIPLPAPSSGTPTGSPMPPTAGSPGVGGGLTYDAFWSAHGTATSYRTLLAGHGQPTRPSSAAPLQAHASAPAIMASQSANGASVVGDATPGCGKL</sequence>
<dbReference type="PANTHER" id="PTHR28246">
    <property type="entry name" value="G1-SPECIFIC TRANSCRIPTIONAL REPRESSOR WHI5-RELATED"/>
    <property type="match status" value="1"/>
</dbReference>
<gene>
    <name evidence="10" type="ORF">DICSQDRAFT_181998</name>
</gene>
<dbReference type="HOGENOM" id="CLU_669087_0_0_1"/>
<dbReference type="GO" id="GO:0033309">
    <property type="term" value="C:SBF transcription complex"/>
    <property type="evidence" value="ECO:0007669"/>
    <property type="project" value="TreeGrafter"/>
</dbReference>
<dbReference type="GO" id="GO:0005737">
    <property type="term" value="C:cytoplasm"/>
    <property type="evidence" value="ECO:0007669"/>
    <property type="project" value="UniProtKB-SubCell"/>
</dbReference>
<keyword evidence="7" id="KW-0804">Transcription</keyword>
<dbReference type="OMA" id="WSTHASW"/>
<keyword evidence="6" id="KW-0805">Transcription regulation</keyword>
<dbReference type="Pfam" id="PF08528">
    <property type="entry name" value="Whi5"/>
    <property type="match status" value="1"/>
</dbReference>
<evidence type="ECO:0000256" key="7">
    <source>
        <dbReference type="ARBA" id="ARBA00023163"/>
    </source>
</evidence>
<name>R7SU95_DICSQ</name>
<feature type="compositionally biased region" description="Polar residues" evidence="9">
    <location>
        <begin position="158"/>
        <end position="178"/>
    </location>
</feature>
<dbReference type="InterPro" id="IPR013734">
    <property type="entry name" value="TF_Nrm1/Whi5"/>
</dbReference>
<dbReference type="GeneID" id="18841108"/>
<evidence type="ECO:0000256" key="6">
    <source>
        <dbReference type="ARBA" id="ARBA00023015"/>
    </source>
</evidence>
<evidence type="ECO:0000256" key="3">
    <source>
        <dbReference type="ARBA" id="ARBA00006922"/>
    </source>
</evidence>
<comment type="similarity">
    <text evidence="3">Belongs to the WHI5/NRM1 family.</text>
</comment>
<feature type="compositionally biased region" description="Low complexity" evidence="9">
    <location>
        <begin position="123"/>
        <end position="157"/>
    </location>
</feature>
<feature type="compositionally biased region" description="Polar residues" evidence="9">
    <location>
        <begin position="98"/>
        <end position="122"/>
    </location>
</feature>
<evidence type="ECO:0000313" key="11">
    <source>
        <dbReference type="Proteomes" id="UP000053319"/>
    </source>
</evidence>
<evidence type="ECO:0000256" key="8">
    <source>
        <dbReference type="ARBA" id="ARBA00023242"/>
    </source>
</evidence>
<organism evidence="10 11">
    <name type="scientific">Dichomitus squalens (strain LYAD-421)</name>
    <name type="common">Western red white-rot fungus</name>
    <dbReference type="NCBI Taxonomy" id="732165"/>
    <lineage>
        <taxon>Eukaryota</taxon>
        <taxon>Fungi</taxon>
        <taxon>Dikarya</taxon>
        <taxon>Basidiomycota</taxon>
        <taxon>Agaricomycotina</taxon>
        <taxon>Agaricomycetes</taxon>
        <taxon>Polyporales</taxon>
        <taxon>Polyporaceae</taxon>
        <taxon>Dichomitus</taxon>
    </lineage>
</organism>
<evidence type="ECO:0000256" key="9">
    <source>
        <dbReference type="SAM" id="MobiDB-lite"/>
    </source>
</evidence>
<keyword evidence="5" id="KW-0678">Repressor</keyword>
<accession>R7SU95</accession>
<feature type="region of interest" description="Disordered" evidence="9">
    <location>
        <begin position="1"/>
        <end position="30"/>
    </location>
</feature>
<feature type="region of interest" description="Disordered" evidence="9">
    <location>
        <begin position="287"/>
        <end position="314"/>
    </location>
</feature>
<keyword evidence="4" id="KW-0963">Cytoplasm</keyword>